<dbReference type="SUPFAM" id="SSF53163">
    <property type="entry name" value="HybD-like"/>
    <property type="match status" value="1"/>
</dbReference>
<dbReference type="PRINTS" id="PR00446">
    <property type="entry name" value="HYDRGNUPTAKE"/>
</dbReference>
<evidence type="ECO:0000256" key="1">
    <source>
        <dbReference type="ARBA" id="ARBA00006814"/>
    </source>
</evidence>
<sequence>MYPPDMMPTAFSSKLLSTTPYSTTTLAMEGENPKTLVLAIGNLLLSDEGTGIHVLHYLRSHHTINDVCWLDGGTLSFSIAGFIENSPELIVIDAAELHATPGTVKTFVGPAMDAQLGACKLSVHEVGLVDLMDMVRLSERLPARRALVGIQPLTMAQWDDKPSPAVAKAIPQAAQAVLDLIQEWHS</sequence>
<evidence type="ECO:0000256" key="3">
    <source>
        <dbReference type="ARBA" id="ARBA00022750"/>
    </source>
</evidence>
<evidence type="ECO:0000256" key="2">
    <source>
        <dbReference type="ARBA" id="ARBA00022670"/>
    </source>
</evidence>
<accession>A0A1H6FFN7</accession>
<evidence type="ECO:0000256" key="4">
    <source>
        <dbReference type="ARBA" id="ARBA00022801"/>
    </source>
</evidence>
<gene>
    <name evidence="5" type="primary">hybD</name>
    <name evidence="5" type="ORF">MBHS_04775</name>
</gene>
<dbReference type="NCBIfam" id="TIGR00072">
    <property type="entry name" value="hydrog_prot"/>
    <property type="match status" value="1"/>
</dbReference>
<evidence type="ECO:0000313" key="5">
    <source>
        <dbReference type="EMBL" id="SEH08882.1"/>
    </source>
</evidence>
<keyword evidence="4 5" id="KW-0378">Hydrolase</keyword>
<dbReference type="AlphaFoldDB" id="A0A1H6FFN7"/>
<dbReference type="Pfam" id="PF01750">
    <property type="entry name" value="HycI"/>
    <property type="match status" value="1"/>
</dbReference>
<proteinExistence type="inferred from homology"/>
<dbReference type="GO" id="GO:0004190">
    <property type="term" value="F:aspartic-type endopeptidase activity"/>
    <property type="evidence" value="ECO:0007669"/>
    <property type="project" value="UniProtKB-KW"/>
</dbReference>
<organism evidence="5 6">
    <name type="scientific">Candidatus Venteria ishoeyi</name>
    <dbReference type="NCBI Taxonomy" id="1899563"/>
    <lineage>
        <taxon>Bacteria</taxon>
        <taxon>Pseudomonadati</taxon>
        <taxon>Pseudomonadota</taxon>
        <taxon>Gammaproteobacteria</taxon>
        <taxon>Thiotrichales</taxon>
        <taxon>Thiotrichaceae</taxon>
        <taxon>Venteria</taxon>
    </lineage>
</organism>
<dbReference type="EMBL" id="FMSV02000556">
    <property type="protein sequence ID" value="SEH08882.1"/>
    <property type="molecule type" value="Genomic_DNA"/>
</dbReference>
<dbReference type="GO" id="GO:0008047">
    <property type="term" value="F:enzyme activator activity"/>
    <property type="evidence" value="ECO:0007669"/>
    <property type="project" value="InterPro"/>
</dbReference>
<comment type="similarity">
    <text evidence="1">Belongs to the peptidase A31 family.</text>
</comment>
<evidence type="ECO:0000313" key="6">
    <source>
        <dbReference type="Proteomes" id="UP000236724"/>
    </source>
</evidence>
<dbReference type="PANTHER" id="PTHR30302">
    <property type="entry name" value="HYDROGENASE 1 MATURATION PROTEASE"/>
    <property type="match status" value="1"/>
</dbReference>
<keyword evidence="3" id="KW-0064">Aspartyl protease</keyword>
<dbReference type="PANTHER" id="PTHR30302:SF1">
    <property type="entry name" value="HYDROGENASE 2 MATURATION PROTEASE"/>
    <property type="match status" value="1"/>
</dbReference>
<keyword evidence="2 5" id="KW-0645">Protease</keyword>
<reference evidence="5 6" key="1">
    <citation type="submission" date="2016-10" db="EMBL/GenBank/DDBJ databases">
        <authorList>
            <person name="de Groot N.N."/>
        </authorList>
    </citation>
    <scope>NUCLEOTIDE SEQUENCE [LARGE SCALE GENOMIC DNA]</scope>
    <source>
        <strain evidence="5">MBHS1</strain>
    </source>
</reference>
<dbReference type="Proteomes" id="UP000236724">
    <property type="component" value="Unassembled WGS sequence"/>
</dbReference>
<dbReference type="Gene3D" id="3.40.50.1450">
    <property type="entry name" value="HybD-like"/>
    <property type="match status" value="1"/>
</dbReference>
<dbReference type="InterPro" id="IPR000671">
    <property type="entry name" value="Peptidase_A31"/>
</dbReference>
<dbReference type="InterPro" id="IPR023430">
    <property type="entry name" value="Pept_HybD-like_dom_sf"/>
</dbReference>
<keyword evidence="6" id="KW-1185">Reference proteome</keyword>
<dbReference type="GO" id="GO:0016485">
    <property type="term" value="P:protein processing"/>
    <property type="evidence" value="ECO:0007669"/>
    <property type="project" value="TreeGrafter"/>
</dbReference>
<protein>
    <submittedName>
        <fullName evidence="5">Hydrogenase 2 maturation protease</fullName>
        <ecNumber evidence="5">3.4.23.-</ecNumber>
    </submittedName>
</protein>
<dbReference type="EC" id="3.4.23.-" evidence="5"/>
<name>A0A1H6FFN7_9GAMM</name>